<feature type="domain" description="RNA polymerase sigma factor 70 region 4 type 2" evidence="8">
    <location>
        <begin position="110"/>
        <end position="161"/>
    </location>
</feature>
<evidence type="ECO:0000259" key="7">
    <source>
        <dbReference type="Pfam" id="PF04542"/>
    </source>
</evidence>
<proteinExistence type="inferred from homology"/>
<dbReference type="Pfam" id="PF04542">
    <property type="entry name" value="Sigma70_r2"/>
    <property type="match status" value="1"/>
</dbReference>
<dbReference type="EMBL" id="JBIUYY010000019">
    <property type="protein sequence ID" value="MFJ2825658.1"/>
    <property type="molecule type" value="Genomic_DNA"/>
</dbReference>
<evidence type="ECO:0000259" key="8">
    <source>
        <dbReference type="Pfam" id="PF08281"/>
    </source>
</evidence>
<comment type="similarity">
    <text evidence="1">Belongs to the sigma-70 factor family. ECF subfamily.</text>
</comment>
<evidence type="ECO:0000256" key="4">
    <source>
        <dbReference type="ARBA" id="ARBA00023125"/>
    </source>
</evidence>
<feature type="compositionally biased region" description="Low complexity" evidence="6">
    <location>
        <begin position="89"/>
        <end position="102"/>
    </location>
</feature>
<dbReference type="SUPFAM" id="SSF88946">
    <property type="entry name" value="Sigma2 domain of RNA polymerase sigma factors"/>
    <property type="match status" value="1"/>
</dbReference>
<evidence type="ECO:0000256" key="5">
    <source>
        <dbReference type="ARBA" id="ARBA00023163"/>
    </source>
</evidence>
<evidence type="ECO:0000256" key="2">
    <source>
        <dbReference type="ARBA" id="ARBA00023015"/>
    </source>
</evidence>
<protein>
    <submittedName>
        <fullName evidence="9">SigE family RNA polymerase sigma factor</fullName>
    </submittedName>
</protein>
<evidence type="ECO:0000256" key="3">
    <source>
        <dbReference type="ARBA" id="ARBA00023082"/>
    </source>
</evidence>
<keyword evidence="5" id="KW-0804">Transcription</keyword>
<keyword evidence="2" id="KW-0805">Transcription regulation</keyword>
<evidence type="ECO:0000256" key="1">
    <source>
        <dbReference type="ARBA" id="ARBA00010641"/>
    </source>
</evidence>
<dbReference type="PANTHER" id="PTHR43133:SF50">
    <property type="entry name" value="ECF RNA POLYMERASE SIGMA FACTOR SIGM"/>
    <property type="match status" value="1"/>
</dbReference>
<comment type="caution">
    <text evidence="9">The sequence shown here is derived from an EMBL/GenBank/DDBJ whole genome shotgun (WGS) entry which is preliminary data.</text>
</comment>
<dbReference type="InterPro" id="IPR013249">
    <property type="entry name" value="RNA_pol_sigma70_r4_t2"/>
</dbReference>
<dbReference type="InterPro" id="IPR014284">
    <property type="entry name" value="RNA_pol_sigma-70_dom"/>
</dbReference>
<feature type="region of interest" description="Disordered" evidence="6">
    <location>
        <begin position="80"/>
        <end position="102"/>
    </location>
</feature>
<dbReference type="InterPro" id="IPR007627">
    <property type="entry name" value="RNA_pol_sigma70_r2"/>
</dbReference>
<dbReference type="NCBIfam" id="TIGR02983">
    <property type="entry name" value="SigE-fam_strep"/>
    <property type="match status" value="1"/>
</dbReference>
<dbReference type="Gene3D" id="1.10.10.10">
    <property type="entry name" value="Winged helix-like DNA-binding domain superfamily/Winged helix DNA-binding domain"/>
    <property type="match status" value="1"/>
</dbReference>
<sequence length="175" mass="18954">MRQGRGDGFREFAEGRSGHLYRSACLLASGDTHLAEDLVQETLGRMYLLWGRVSRIDNPAAYAQTVLVRAFLTHQRRRSAGERPVGEFPESGAAAAGSGSGPGDPALRLTLLEALGRLAPKDRAVLVLRYWEDRSIEATADAMNTSSAAVRTRTSRALGRLREQLGGNISEFAGL</sequence>
<keyword evidence="3" id="KW-0731">Sigma factor</keyword>
<dbReference type="CDD" id="cd06171">
    <property type="entry name" value="Sigma70_r4"/>
    <property type="match status" value="1"/>
</dbReference>
<evidence type="ECO:0000256" key="6">
    <source>
        <dbReference type="SAM" id="MobiDB-lite"/>
    </source>
</evidence>
<dbReference type="PANTHER" id="PTHR43133">
    <property type="entry name" value="RNA POLYMERASE ECF-TYPE SIGMA FACTO"/>
    <property type="match status" value="1"/>
</dbReference>
<dbReference type="Gene3D" id="1.10.1740.10">
    <property type="match status" value="1"/>
</dbReference>
<evidence type="ECO:0000313" key="9">
    <source>
        <dbReference type="EMBL" id="MFJ2825658.1"/>
    </source>
</evidence>
<dbReference type="SUPFAM" id="SSF88659">
    <property type="entry name" value="Sigma3 and sigma4 domains of RNA polymerase sigma factors"/>
    <property type="match status" value="1"/>
</dbReference>
<name>A0ABW8ESS6_STRT5</name>
<reference evidence="9 10" key="1">
    <citation type="submission" date="2024-10" db="EMBL/GenBank/DDBJ databases">
        <title>The Natural Products Discovery Center: Release of the First 8490 Sequenced Strains for Exploring Actinobacteria Biosynthetic Diversity.</title>
        <authorList>
            <person name="Kalkreuter E."/>
            <person name="Kautsar S.A."/>
            <person name="Yang D."/>
            <person name="Bader C.D."/>
            <person name="Teijaro C.N."/>
            <person name="Fluegel L."/>
            <person name="Davis C.M."/>
            <person name="Simpson J.R."/>
            <person name="Lauterbach L."/>
            <person name="Steele A.D."/>
            <person name="Gui C."/>
            <person name="Meng S."/>
            <person name="Li G."/>
            <person name="Viehrig K."/>
            <person name="Ye F."/>
            <person name="Su P."/>
            <person name="Kiefer A.F."/>
            <person name="Nichols A."/>
            <person name="Cepeda A.J."/>
            <person name="Yan W."/>
            <person name="Fan B."/>
            <person name="Jiang Y."/>
            <person name="Adhikari A."/>
            <person name="Zheng C.-J."/>
            <person name="Schuster L."/>
            <person name="Cowan T.M."/>
            <person name="Smanski M.J."/>
            <person name="Chevrette M.G."/>
            <person name="De Carvalho L.P.S."/>
            <person name="Shen B."/>
        </authorList>
    </citation>
    <scope>NUCLEOTIDE SEQUENCE [LARGE SCALE GENOMIC DNA]</scope>
    <source>
        <strain evidence="9 10">NPDC087220</strain>
    </source>
</reference>
<gene>
    <name evidence="9" type="ORF">ACIO7M_31775</name>
</gene>
<dbReference type="InterPro" id="IPR013325">
    <property type="entry name" value="RNA_pol_sigma_r2"/>
</dbReference>
<dbReference type="Proteomes" id="UP001617351">
    <property type="component" value="Unassembled WGS sequence"/>
</dbReference>
<dbReference type="RefSeq" id="WP_365505153.1">
    <property type="nucleotide sequence ID" value="NZ_JBFANW010000046.1"/>
</dbReference>
<keyword evidence="4" id="KW-0238">DNA-binding</keyword>
<dbReference type="InterPro" id="IPR013324">
    <property type="entry name" value="RNA_pol_sigma_r3/r4-like"/>
</dbReference>
<feature type="domain" description="RNA polymerase sigma-70 region 2" evidence="7">
    <location>
        <begin position="27"/>
        <end position="79"/>
    </location>
</feature>
<dbReference type="InterPro" id="IPR036388">
    <property type="entry name" value="WH-like_DNA-bd_sf"/>
</dbReference>
<evidence type="ECO:0000313" key="10">
    <source>
        <dbReference type="Proteomes" id="UP001617351"/>
    </source>
</evidence>
<dbReference type="InterPro" id="IPR014325">
    <property type="entry name" value="RNA_pol_sigma-E_actinobac"/>
</dbReference>
<accession>A0ABW8ESS6</accession>
<organism evidence="9 10">
    <name type="scientific">Streptomyces toxytricini</name>
    <name type="common">Actinomyces toxytricini</name>
    <dbReference type="NCBI Taxonomy" id="67369"/>
    <lineage>
        <taxon>Bacteria</taxon>
        <taxon>Bacillati</taxon>
        <taxon>Actinomycetota</taxon>
        <taxon>Actinomycetes</taxon>
        <taxon>Kitasatosporales</taxon>
        <taxon>Streptomycetaceae</taxon>
        <taxon>Streptomyces</taxon>
    </lineage>
</organism>
<dbReference type="InterPro" id="IPR039425">
    <property type="entry name" value="RNA_pol_sigma-70-like"/>
</dbReference>
<dbReference type="NCBIfam" id="TIGR02937">
    <property type="entry name" value="sigma70-ECF"/>
    <property type="match status" value="1"/>
</dbReference>
<keyword evidence="10" id="KW-1185">Reference proteome</keyword>
<dbReference type="Pfam" id="PF08281">
    <property type="entry name" value="Sigma70_r4_2"/>
    <property type="match status" value="1"/>
</dbReference>